<comment type="caution">
    <text evidence="5">The sequence shown here is derived from an EMBL/GenBank/DDBJ whole genome shotgun (WGS) entry which is preliminary data.</text>
</comment>
<dbReference type="Pfam" id="PF08125">
    <property type="entry name" value="Mannitol_dh_C"/>
    <property type="match status" value="1"/>
</dbReference>
<organism evidence="5">
    <name type="scientific">marine sediment metagenome</name>
    <dbReference type="NCBI Taxonomy" id="412755"/>
    <lineage>
        <taxon>unclassified sequences</taxon>
        <taxon>metagenomes</taxon>
        <taxon>ecological metagenomes</taxon>
    </lineage>
</organism>
<protein>
    <submittedName>
        <fullName evidence="5">Uncharacterized protein</fullName>
    </submittedName>
</protein>
<accession>X0USX1</accession>
<dbReference type="EMBL" id="BARS01011586">
    <property type="protein sequence ID" value="GAF91540.1"/>
    <property type="molecule type" value="Genomic_DNA"/>
</dbReference>
<keyword evidence="2" id="KW-0520">NAD</keyword>
<dbReference type="InterPro" id="IPR013131">
    <property type="entry name" value="Mannitol_DH_N"/>
</dbReference>
<sequence length="262" mass="29371">VENVRAVNAKDIGQVAEEIASSDVMGTAVGANILPAIAKPIAEGLKLRWQKKNMKPLNIIVCENLLKANSYLEKLVRNELKANEANYLDKTVGFVETSVARNVPVMTTEMQEGNPLRINAEEYCALPLDKKSIKGEMPEIINMKLVHPFDFYIKKKLFIHNMAHAIASYLGFQKGLKYLWEAWKIPTIKLITYHAMIESSMALSLDSNSSLVEILDYPENITYRFSNKKLGITVERLGSDPARKLSENDRLVGPAKLCLKHG</sequence>
<feature type="non-terminal residue" evidence="5">
    <location>
        <position position="262"/>
    </location>
</feature>
<dbReference type="GO" id="GO:0008926">
    <property type="term" value="F:mannitol-1-phosphate 5-dehydrogenase activity"/>
    <property type="evidence" value="ECO:0007669"/>
    <property type="project" value="TreeGrafter"/>
</dbReference>
<feature type="domain" description="Mannitol dehydrogenase N-terminal" evidence="3">
    <location>
        <begin position="1"/>
        <end position="140"/>
    </location>
</feature>
<dbReference type="Pfam" id="PF01232">
    <property type="entry name" value="Mannitol_dh"/>
    <property type="match status" value="1"/>
</dbReference>
<evidence type="ECO:0000259" key="3">
    <source>
        <dbReference type="Pfam" id="PF01232"/>
    </source>
</evidence>
<dbReference type="GO" id="GO:0005829">
    <property type="term" value="C:cytosol"/>
    <property type="evidence" value="ECO:0007669"/>
    <property type="project" value="TreeGrafter"/>
</dbReference>
<evidence type="ECO:0000256" key="1">
    <source>
        <dbReference type="ARBA" id="ARBA00023002"/>
    </source>
</evidence>
<evidence type="ECO:0000313" key="5">
    <source>
        <dbReference type="EMBL" id="GAF91540.1"/>
    </source>
</evidence>
<reference evidence="5" key="1">
    <citation type="journal article" date="2014" name="Front. Microbiol.">
        <title>High frequency of phylogenetically diverse reductive dehalogenase-homologous genes in deep subseafloor sedimentary metagenomes.</title>
        <authorList>
            <person name="Kawai M."/>
            <person name="Futagami T."/>
            <person name="Toyoda A."/>
            <person name="Takaki Y."/>
            <person name="Nishi S."/>
            <person name="Hori S."/>
            <person name="Arai W."/>
            <person name="Tsubouchi T."/>
            <person name="Morono Y."/>
            <person name="Uchiyama I."/>
            <person name="Ito T."/>
            <person name="Fujiyama A."/>
            <person name="Inagaki F."/>
            <person name="Takami H."/>
        </authorList>
    </citation>
    <scope>NUCLEOTIDE SEQUENCE</scope>
    <source>
        <strain evidence="5">Expedition CK06-06</strain>
    </source>
</reference>
<dbReference type="Gene3D" id="3.40.50.720">
    <property type="entry name" value="NAD(P)-binding Rossmann-like Domain"/>
    <property type="match status" value="1"/>
</dbReference>
<dbReference type="GO" id="GO:0019592">
    <property type="term" value="P:mannitol catabolic process"/>
    <property type="evidence" value="ECO:0007669"/>
    <property type="project" value="TreeGrafter"/>
</dbReference>
<keyword evidence="1" id="KW-0560">Oxidoreductase</keyword>
<feature type="domain" description="Mannitol dehydrogenase C-terminal" evidence="4">
    <location>
        <begin position="151"/>
        <end position="262"/>
    </location>
</feature>
<dbReference type="Gene3D" id="1.10.1040.10">
    <property type="entry name" value="N-(1-d-carboxylethyl)-l-norvaline Dehydrogenase, domain 2"/>
    <property type="match status" value="1"/>
</dbReference>
<dbReference type="AlphaFoldDB" id="X0USX1"/>
<evidence type="ECO:0000256" key="2">
    <source>
        <dbReference type="ARBA" id="ARBA00023027"/>
    </source>
</evidence>
<gene>
    <name evidence="5" type="ORF">S01H1_21013</name>
</gene>
<proteinExistence type="predicted"/>
<evidence type="ECO:0000259" key="4">
    <source>
        <dbReference type="Pfam" id="PF08125"/>
    </source>
</evidence>
<dbReference type="PANTHER" id="PTHR30524">
    <property type="entry name" value="MANNITOL-1-PHOSPHATE 5-DEHYDROGENASE"/>
    <property type="match status" value="1"/>
</dbReference>
<dbReference type="SUPFAM" id="SSF51735">
    <property type="entry name" value="NAD(P)-binding Rossmann-fold domains"/>
    <property type="match status" value="1"/>
</dbReference>
<dbReference type="PANTHER" id="PTHR30524:SF0">
    <property type="entry name" value="ALTRONATE OXIDOREDUCTASE-RELATED"/>
    <property type="match status" value="1"/>
</dbReference>
<dbReference type="InterPro" id="IPR013118">
    <property type="entry name" value="Mannitol_DH_C"/>
</dbReference>
<name>X0USX1_9ZZZZ</name>
<feature type="non-terminal residue" evidence="5">
    <location>
        <position position="1"/>
    </location>
</feature>
<dbReference type="InterPro" id="IPR008927">
    <property type="entry name" value="6-PGluconate_DH-like_C_sf"/>
</dbReference>
<dbReference type="InterPro" id="IPR013328">
    <property type="entry name" value="6PGD_dom2"/>
</dbReference>
<dbReference type="InterPro" id="IPR036291">
    <property type="entry name" value="NAD(P)-bd_dom_sf"/>
</dbReference>
<dbReference type="SUPFAM" id="SSF48179">
    <property type="entry name" value="6-phosphogluconate dehydrogenase C-terminal domain-like"/>
    <property type="match status" value="1"/>
</dbReference>